<keyword evidence="2" id="KW-1133">Transmembrane helix</keyword>
<proteinExistence type="predicted"/>
<feature type="transmembrane region" description="Helical" evidence="2">
    <location>
        <begin position="194"/>
        <end position="214"/>
    </location>
</feature>
<keyword evidence="2" id="KW-0812">Transmembrane</keyword>
<name>A0A0B5EL27_STRA4</name>
<feature type="transmembrane region" description="Helical" evidence="2">
    <location>
        <begin position="235"/>
        <end position="258"/>
    </location>
</feature>
<protein>
    <submittedName>
        <fullName evidence="3">Uncharacterized protein</fullName>
    </submittedName>
</protein>
<feature type="transmembrane region" description="Helical" evidence="2">
    <location>
        <begin position="547"/>
        <end position="571"/>
    </location>
</feature>
<evidence type="ECO:0000313" key="4">
    <source>
        <dbReference type="Proteomes" id="UP000031523"/>
    </source>
</evidence>
<feature type="transmembrane region" description="Helical" evidence="2">
    <location>
        <begin position="408"/>
        <end position="427"/>
    </location>
</feature>
<feature type="transmembrane region" description="Helical" evidence="2">
    <location>
        <begin position="332"/>
        <end position="351"/>
    </location>
</feature>
<feature type="compositionally biased region" description="Low complexity" evidence="1">
    <location>
        <begin position="502"/>
        <end position="533"/>
    </location>
</feature>
<dbReference type="Proteomes" id="UP000031523">
    <property type="component" value="Chromosome"/>
</dbReference>
<feature type="compositionally biased region" description="Basic and acidic residues" evidence="1">
    <location>
        <begin position="575"/>
        <end position="585"/>
    </location>
</feature>
<reference evidence="3 4" key="1">
    <citation type="submission" date="2015-01" db="EMBL/GenBank/DDBJ databases">
        <title>Enhanced salinomycin production by adjusting the supply of polyketide extender units in Streptomyce albus DSM 41398.</title>
        <authorList>
            <person name="Lu C."/>
        </authorList>
    </citation>
    <scope>NUCLEOTIDE SEQUENCE [LARGE SCALE GENOMIC DNA]</scope>
    <source>
        <strain evidence="4">ATCC 21838 / DSM 41398 / FERM P-419 / JCM 4703 / NBRC 107858</strain>
    </source>
</reference>
<keyword evidence="2" id="KW-0472">Membrane</keyword>
<evidence type="ECO:0000313" key="3">
    <source>
        <dbReference type="EMBL" id="AJE83058.1"/>
    </source>
</evidence>
<sequence>MPGAPAQPSAAGLFFGRMLRGDWAGAAQAAFVPLGVLLLGAFALALPKYGQGDEVVVGYADRMRIALALLLKSVGGGFSLGVEVNRPANPFGSGGGSDGPYGSGGVYGGGGAEEALSGSATLSLVPFTVTLLWIVALVVGVRLLRGRMRQGGAAWGPTAGLEAAVRLALLVGAGTLVLALVAQPDLQEAELSSAPLLSTLGALLLALLIGGGMLERERLRWWLAARPGARTAVRAGGTALRALGAALALSALVTFLALTQVEDLDELTDLNGSGISPLLAALLLLPNIAVSGLSLAWGAPVEAEASGASGLGGGSDRAGFGLSELADVTSSGAVVGALALGTVCALLIGVLTARRSANRGEQLLAAGLSYLGFLLLVALGGIGVEGAASPGGPGGGGSVEAGTPFPEAMLFGLLWIGAATFLAPFLLRLAPGASAAPGALAAPGTSPSTAATPAAPATSAASGAPGTPAAPTTPTPLASPATPATPAPVALTPHQAHPAEQASAPTPYPYAYPAEQVPGPYPGPYQLGPVEAGAGRGPGGGRRRSPAVVWSATLVCALLLGGGAAAGVVLWDRDGGDGKQSDDKAGSGPSRPGGDREDPTGGATDDPAGGEDPATGDPGTQDPGTQDPDVAEEPTGAASVPAGYHEVSSPMGYSFAVPDGWQKRKVERGTQTVFAPAGGPESFVVGVITDAGYTSYDNFLSMERTAKKRHGDYRRIRLEPNIFQGRSGAVWEYTYTDEAGRLIHAKDQGYVDSSGTEYATQLLGPDEDWDTVLSGAFDTALDTWRLSGSD</sequence>
<keyword evidence="4" id="KW-1185">Reference proteome</keyword>
<feature type="transmembrane region" description="Helical" evidence="2">
    <location>
        <begin position="23"/>
        <end position="44"/>
    </location>
</feature>
<feature type="region of interest" description="Disordered" evidence="1">
    <location>
        <begin position="437"/>
        <end position="545"/>
    </location>
</feature>
<feature type="transmembrane region" description="Helical" evidence="2">
    <location>
        <begin position="164"/>
        <end position="182"/>
    </location>
</feature>
<dbReference type="AlphaFoldDB" id="A0A0B5EL27"/>
<feature type="transmembrane region" description="Helical" evidence="2">
    <location>
        <begin position="363"/>
        <end position="388"/>
    </location>
</feature>
<organism evidence="3 4">
    <name type="scientific">Streptomyces albus (strain ATCC 21838 / DSM 41398 / FERM P-419 / JCM 4703 / NBRC 107858)</name>
    <dbReference type="NCBI Taxonomy" id="1081613"/>
    <lineage>
        <taxon>Bacteria</taxon>
        <taxon>Bacillati</taxon>
        <taxon>Actinomycetota</taxon>
        <taxon>Actinomycetes</taxon>
        <taxon>Kitasatosporales</taxon>
        <taxon>Streptomycetaceae</taxon>
        <taxon>Streptomyces</taxon>
    </lineage>
</organism>
<feature type="transmembrane region" description="Helical" evidence="2">
    <location>
        <begin position="124"/>
        <end position="144"/>
    </location>
</feature>
<gene>
    <name evidence="3" type="ORF">SLNWT_2682</name>
</gene>
<feature type="region of interest" description="Disordered" evidence="1">
    <location>
        <begin position="575"/>
        <end position="644"/>
    </location>
</feature>
<accession>A0A0B5EL27</accession>
<feature type="compositionally biased region" description="Low complexity" evidence="1">
    <location>
        <begin position="437"/>
        <end position="493"/>
    </location>
</feature>
<evidence type="ECO:0000256" key="2">
    <source>
        <dbReference type="SAM" id="Phobius"/>
    </source>
</evidence>
<feature type="transmembrane region" description="Helical" evidence="2">
    <location>
        <begin position="65"/>
        <end position="82"/>
    </location>
</feature>
<dbReference type="KEGG" id="sals:SLNWT_2682"/>
<evidence type="ECO:0000256" key="1">
    <source>
        <dbReference type="SAM" id="MobiDB-lite"/>
    </source>
</evidence>
<dbReference type="EMBL" id="CP010519">
    <property type="protein sequence ID" value="AJE83058.1"/>
    <property type="molecule type" value="Genomic_DNA"/>
</dbReference>
<dbReference type="Gene3D" id="3.40.1000.10">
    <property type="entry name" value="Mog1/PsbP, alpha/beta/alpha sandwich"/>
    <property type="match status" value="1"/>
</dbReference>